<feature type="compositionally biased region" description="Pro residues" evidence="1">
    <location>
        <begin position="33"/>
        <end position="49"/>
    </location>
</feature>
<keyword evidence="9" id="KW-1185">Reference proteome</keyword>
<dbReference type="Pfam" id="PF11974">
    <property type="entry name" value="bMG3"/>
    <property type="match status" value="1"/>
</dbReference>
<name>A0A858R445_9PROT</name>
<protein>
    <recommendedName>
        <fullName evidence="10">Alpha-2-macroglobulin family protein</fullName>
    </recommendedName>
</protein>
<accession>A0A858R445</accession>
<evidence type="ECO:0000256" key="2">
    <source>
        <dbReference type="SAM" id="SignalP"/>
    </source>
</evidence>
<dbReference type="Gene3D" id="2.60.40.1930">
    <property type="match status" value="1"/>
</dbReference>
<evidence type="ECO:0000259" key="7">
    <source>
        <dbReference type="Pfam" id="PF21142"/>
    </source>
</evidence>
<dbReference type="InterPro" id="IPR021868">
    <property type="entry name" value="Alpha_2_Macroglob_MG3"/>
</dbReference>
<feature type="compositionally biased region" description="Low complexity" evidence="1">
    <location>
        <begin position="22"/>
        <end position="32"/>
    </location>
</feature>
<feature type="domain" description="Alpha-2-macroglobulin MG3" evidence="4">
    <location>
        <begin position="281"/>
        <end position="373"/>
    </location>
</feature>
<dbReference type="Proteomes" id="UP000501891">
    <property type="component" value="Chromosome"/>
</dbReference>
<evidence type="ECO:0008006" key="10">
    <source>
        <dbReference type="Google" id="ProtNLM"/>
    </source>
</evidence>
<dbReference type="Pfam" id="PF17972">
    <property type="entry name" value="bMG5"/>
    <property type="match status" value="1"/>
</dbReference>
<keyword evidence="2" id="KW-0732">Signal</keyword>
<evidence type="ECO:0000313" key="9">
    <source>
        <dbReference type="Proteomes" id="UP000501891"/>
    </source>
</evidence>
<dbReference type="InterPro" id="IPR049120">
    <property type="entry name" value="A2M_bMG2"/>
</dbReference>
<dbReference type="InterPro" id="IPR041462">
    <property type="entry name" value="Bact_A2M_MG6"/>
</dbReference>
<feature type="region of interest" description="Disordered" evidence="1">
    <location>
        <begin position="22"/>
        <end position="53"/>
    </location>
</feature>
<evidence type="ECO:0000259" key="3">
    <source>
        <dbReference type="Pfam" id="PF01835"/>
    </source>
</evidence>
<dbReference type="Pfam" id="PF21142">
    <property type="entry name" value="A2M_bMG2"/>
    <property type="match status" value="1"/>
</dbReference>
<dbReference type="PANTHER" id="PTHR40094">
    <property type="entry name" value="ALPHA-2-MACROGLOBULIN HOMOLOG"/>
    <property type="match status" value="1"/>
</dbReference>
<dbReference type="InterPro" id="IPR051802">
    <property type="entry name" value="YfhM-like"/>
</dbReference>
<evidence type="ECO:0000259" key="5">
    <source>
        <dbReference type="Pfam" id="PF17962"/>
    </source>
</evidence>
<evidence type="ECO:0000313" key="8">
    <source>
        <dbReference type="EMBL" id="QJE72158.1"/>
    </source>
</evidence>
<gene>
    <name evidence="8" type="ORF">HHL28_02715</name>
</gene>
<dbReference type="PANTHER" id="PTHR40094:SF1">
    <property type="entry name" value="UBIQUITIN DOMAIN-CONTAINING PROTEIN"/>
    <property type="match status" value="1"/>
</dbReference>
<feature type="domain" description="Alpha-2 macroglobulin MG2" evidence="7">
    <location>
        <begin position="158"/>
        <end position="264"/>
    </location>
</feature>
<dbReference type="AlphaFoldDB" id="A0A858R445"/>
<feature type="domain" description="Bacterial Alpha-2-macroglobulin MG5" evidence="6">
    <location>
        <begin position="486"/>
        <end position="609"/>
    </location>
</feature>
<dbReference type="InterPro" id="IPR041203">
    <property type="entry name" value="Bact_A2M_MG5"/>
</dbReference>
<dbReference type="KEGG" id="acru:HHL28_02715"/>
<evidence type="ECO:0000256" key="1">
    <source>
        <dbReference type="SAM" id="MobiDB-lite"/>
    </source>
</evidence>
<dbReference type="InterPro" id="IPR002890">
    <property type="entry name" value="MG2"/>
</dbReference>
<dbReference type="Pfam" id="PF17962">
    <property type="entry name" value="bMG6"/>
    <property type="match status" value="1"/>
</dbReference>
<organism evidence="8 9">
    <name type="scientific">Aerophototrophica crusticola</name>
    <dbReference type="NCBI Taxonomy" id="1709002"/>
    <lineage>
        <taxon>Bacteria</taxon>
        <taxon>Pseudomonadati</taxon>
        <taxon>Pseudomonadota</taxon>
        <taxon>Alphaproteobacteria</taxon>
        <taxon>Rhodospirillales</taxon>
        <taxon>Rhodospirillaceae</taxon>
        <taxon>Aerophototrophica</taxon>
    </lineage>
</organism>
<proteinExistence type="predicted"/>
<reference evidence="8" key="1">
    <citation type="submission" date="2020-04" db="EMBL/GenBank/DDBJ databases">
        <title>A desert anoxygenic phototrophic bacterium fixes CO2 using RubisCO under aerobic conditions.</title>
        <authorList>
            <person name="Tang K."/>
        </authorList>
    </citation>
    <scope>NUCLEOTIDE SEQUENCE [LARGE SCALE GENOMIC DNA]</scope>
    <source>
        <strain evidence="8">MIMtkB3</strain>
    </source>
</reference>
<feature type="domain" description="Macroglobulin" evidence="3">
    <location>
        <begin position="384"/>
        <end position="479"/>
    </location>
</feature>
<dbReference type="Pfam" id="PF01835">
    <property type="entry name" value="MG2"/>
    <property type="match status" value="1"/>
</dbReference>
<dbReference type="GO" id="GO:0004866">
    <property type="term" value="F:endopeptidase inhibitor activity"/>
    <property type="evidence" value="ECO:0007669"/>
    <property type="project" value="InterPro"/>
</dbReference>
<feature type="domain" description="Bacterial Alpha-2-macroglobulin MG6" evidence="5">
    <location>
        <begin position="617"/>
        <end position="728"/>
    </location>
</feature>
<dbReference type="EMBL" id="CP051775">
    <property type="protein sequence ID" value="QJE72158.1"/>
    <property type="molecule type" value="Genomic_DNA"/>
</dbReference>
<feature type="signal peptide" evidence="2">
    <location>
        <begin position="1"/>
        <end position="22"/>
    </location>
</feature>
<feature type="chain" id="PRO_5032604886" description="Alpha-2-macroglobulin family protein" evidence="2">
    <location>
        <begin position="23"/>
        <end position="841"/>
    </location>
</feature>
<evidence type="ECO:0000259" key="4">
    <source>
        <dbReference type="Pfam" id="PF11974"/>
    </source>
</evidence>
<evidence type="ECO:0000259" key="6">
    <source>
        <dbReference type="Pfam" id="PF17972"/>
    </source>
</evidence>
<sequence length="841" mass="89272">MPTRTLSLLLALGMLQTPAVLAQSAPPAGSRPAPAPASAPAAPPAPAEPSPAERPFELAGVEVAAERDKPQACFRFTRTLPKPRPRGADLAKFVQVAPAQDITVSVRDRDLCLEGLGHGQRYTITLAVGLPAEGGKETLAAPVTREVDVPDRRASLAFRGQGYLLPRIGGEGLPLRSVNVERARLSVLRVNDRALVEQIYYGRINQTMTDFEVGDILDKNGEVVWRGEMAMAGGRNRAAVTPFPIDAVLGTLPPGVYVAVAENAALPVVAWDMRATQWFVVSDLGLTSFRGEDGLTVFARSLSNAKPLPNVSVRLVARNNEELGTASTGPDGLARFPRELLQGQEGRTPQALFANAPEGGFSLLDFGAPAVEVAADGRATGPLDAYLFTDRGAYRPGDLLNLTALLRDADARAVAGRRLAFKLARPDGLVLETRYADDRGAGGYAVAFRLPPNAVGGRWSLTAHADANGPALGKAEMMVGEVAPTRLDVTLTADKARLGPDGKATLTVDGRYLFGGPAARLPGELTVTLRPAEKPYPGLDGYRFGLVQQALAPERRSLPGFTTAPDGTAKVGVELGKLPETTRPLEAVLQATVHDVGGRSVERTLVLPVSNQAFALGIKPNFNGEAVPEGASVAFDVVAVAPDGQRVARTGLSWELYEEEFQYDWFEADGRWDYKSSIRDKRLTGGTLDVAADKPSILEEQVKAGRYRLEVFDPATGVASSVRFSAGWWVSAKLGDKPDTVELAVEGAQAQPGGTARVFVRPPYEATVVVALADRAVRSTQVQQVGPQGAFLEVPIPADVTGGAHLLATAYAPPTRPSATPPAGPWASTGWPWTRRPAFCP</sequence>